<keyword evidence="3" id="KW-1185">Reference proteome</keyword>
<organism evidence="2 3">
    <name type="scientific">Microbacterium phycohabitans</name>
    <dbReference type="NCBI Taxonomy" id="3075993"/>
    <lineage>
        <taxon>Bacteria</taxon>
        <taxon>Bacillati</taxon>
        <taxon>Actinomycetota</taxon>
        <taxon>Actinomycetes</taxon>
        <taxon>Micrococcales</taxon>
        <taxon>Microbacteriaceae</taxon>
        <taxon>Microbacterium</taxon>
    </lineage>
</organism>
<protein>
    <submittedName>
        <fullName evidence="2">DUF4097 family beta strand repeat-containing protein</fullName>
    </submittedName>
</protein>
<dbReference type="InterPro" id="IPR025164">
    <property type="entry name" value="Toastrack_DUF4097"/>
</dbReference>
<evidence type="ECO:0000313" key="2">
    <source>
        <dbReference type="EMBL" id="MDU0344950.1"/>
    </source>
</evidence>
<sequence length="281" mass="29647">MEKWIVHPGETRVIDVAALRELKIGLVGGQIDVIAHDETDARIEVHGVTVKDLRIEMVDDRLEIDHPQLRWDNFLEVFRNFGAGGPRAEISVAVPRTVALTLGVVSASALVAGLRSDVRLNTVSGDIIVDGLEGDVDLNAVSGDLQVRELDGALSANSVSGDVAATGRITKASIDTVSGAMLVDSTGPTQSISLNSVSGTATIRLDRSLPANYVSRSVSGRVQIDGSVRSGKGPTNYTGSTGTLAGQFVDVRANTVSGEITVLRRGISGLRPEELAGEEEW</sequence>
<dbReference type="EMBL" id="JAWDIT010000001">
    <property type="protein sequence ID" value="MDU0344950.1"/>
    <property type="molecule type" value="Genomic_DNA"/>
</dbReference>
<name>A0ABU3SJI7_9MICO</name>
<dbReference type="RefSeq" id="WP_298870621.1">
    <property type="nucleotide sequence ID" value="NZ_JAWDIT010000001.1"/>
</dbReference>
<evidence type="ECO:0000259" key="1">
    <source>
        <dbReference type="Pfam" id="PF13349"/>
    </source>
</evidence>
<proteinExistence type="predicted"/>
<accession>A0ABU3SJI7</accession>
<evidence type="ECO:0000313" key="3">
    <source>
        <dbReference type="Proteomes" id="UP001261125"/>
    </source>
</evidence>
<reference evidence="2 3" key="1">
    <citation type="submission" date="2023-09" db="EMBL/GenBank/DDBJ databases">
        <title>Microbacterium fusihabitans sp. nov., Microbacterium phycihabitans sp. nov., and Microbacterium cervinum sp. nov., isolated from dried seaweeds of beach.</title>
        <authorList>
            <person name="Lee S.D."/>
        </authorList>
    </citation>
    <scope>NUCLEOTIDE SEQUENCE [LARGE SCALE GENOMIC DNA]</scope>
    <source>
        <strain evidence="2 3">KSW2-29</strain>
    </source>
</reference>
<dbReference type="Pfam" id="PF13349">
    <property type="entry name" value="DUF4097"/>
    <property type="match status" value="1"/>
</dbReference>
<comment type="caution">
    <text evidence="2">The sequence shown here is derived from an EMBL/GenBank/DDBJ whole genome shotgun (WGS) entry which is preliminary data.</text>
</comment>
<dbReference type="Proteomes" id="UP001261125">
    <property type="component" value="Unassembled WGS sequence"/>
</dbReference>
<feature type="domain" description="DUF4097" evidence="1">
    <location>
        <begin position="30"/>
        <end position="262"/>
    </location>
</feature>
<gene>
    <name evidence="2" type="ORF">RWH44_04470</name>
</gene>